<dbReference type="PANTHER" id="PTHR15427">
    <property type="entry name" value="EMILIN ELASTIN MICROFIBRIL INTERFACE-LOCATED PROTEIN ELASTIN MICROFIBRIL INTERFACER"/>
    <property type="match status" value="1"/>
</dbReference>
<dbReference type="InterPro" id="IPR008983">
    <property type="entry name" value="Tumour_necrosis_fac-like_dom"/>
</dbReference>
<dbReference type="InterPro" id="IPR050392">
    <property type="entry name" value="Collagen/C1q_domain"/>
</dbReference>
<dbReference type="PANTHER" id="PTHR15427:SF52">
    <property type="entry name" value="C1Q DOMAIN-CONTAINING PROTEIN"/>
    <property type="match status" value="1"/>
</dbReference>
<evidence type="ECO:0000256" key="5">
    <source>
        <dbReference type="SAM" id="MobiDB-lite"/>
    </source>
</evidence>
<protein>
    <recommendedName>
        <fullName evidence="6">C1q domain-containing protein</fullName>
    </recommendedName>
</protein>
<evidence type="ECO:0000256" key="2">
    <source>
        <dbReference type="ARBA" id="ARBA00022525"/>
    </source>
</evidence>
<evidence type="ECO:0000256" key="1">
    <source>
        <dbReference type="ARBA" id="ARBA00004498"/>
    </source>
</evidence>
<dbReference type="Pfam" id="PF00386">
    <property type="entry name" value="C1q"/>
    <property type="match status" value="1"/>
</dbReference>
<dbReference type="SUPFAM" id="SSF49842">
    <property type="entry name" value="TNF-like"/>
    <property type="match status" value="1"/>
</dbReference>
<evidence type="ECO:0000256" key="3">
    <source>
        <dbReference type="ARBA" id="ARBA00022530"/>
    </source>
</evidence>
<evidence type="ECO:0000313" key="7">
    <source>
        <dbReference type="EMBL" id="KAJ8359087.1"/>
    </source>
</evidence>
<organism evidence="7 8">
    <name type="scientific">Synaphobranchus kaupii</name>
    <name type="common">Kaup's arrowtooth eel</name>
    <dbReference type="NCBI Taxonomy" id="118154"/>
    <lineage>
        <taxon>Eukaryota</taxon>
        <taxon>Metazoa</taxon>
        <taxon>Chordata</taxon>
        <taxon>Craniata</taxon>
        <taxon>Vertebrata</taxon>
        <taxon>Euteleostomi</taxon>
        <taxon>Actinopterygii</taxon>
        <taxon>Neopterygii</taxon>
        <taxon>Teleostei</taxon>
        <taxon>Anguilliformes</taxon>
        <taxon>Synaphobranchidae</taxon>
        <taxon>Synaphobranchus</taxon>
    </lineage>
</organism>
<keyword evidence="2" id="KW-0964">Secreted</keyword>
<dbReference type="GO" id="GO:0005581">
    <property type="term" value="C:collagen trimer"/>
    <property type="evidence" value="ECO:0007669"/>
    <property type="project" value="UniProtKB-KW"/>
</dbReference>
<keyword evidence="3" id="KW-0272">Extracellular matrix</keyword>
<evidence type="ECO:0000313" key="8">
    <source>
        <dbReference type="Proteomes" id="UP001152622"/>
    </source>
</evidence>
<dbReference type="PROSITE" id="PS50871">
    <property type="entry name" value="C1Q"/>
    <property type="match status" value="1"/>
</dbReference>
<dbReference type="SMART" id="SM00110">
    <property type="entry name" value="C1Q"/>
    <property type="match status" value="1"/>
</dbReference>
<proteinExistence type="predicted"/>
<keyword evidence="8" id="KW-1185">Reference proteome</keyword>
<evidence type="ECO:0000256" key="4">
    <source>
        <dbReference type="ARBA" id="ARBA00023119"/>
    </source>
</evidence>
<dbReference type="AlphaFoldDB" id="A0A9Q1IZF9"/>
<feature type="domain" description="C1q" evidence="6">
    <location>
        <begin position="29"/>
        <end position="136"/>
    </location>
</feature>
<gene>
    <name evidence="7" type="ORF">SKAU_G00156120</name>
</gene>
<feature type="compositionally biased region" description="Low complexity" evidence="5">
    <location>
        <begin position="20"/>
        <end position="30"/>
    </location>
</feature>
<dbReference type="EMBL" id="JAINUF010000005">
    <property type="protein sequence ID" value="KAJ8359087.1"/>
    <property type="molecule type" value="Genomic_DNA"/>
</dbReference>
<feature type="region of interest" description="Disordered" evidence="5">
    <location>
        <begin position="1"/>
        <end position="30"/>
    </location>
</feature>
<dbReference type="Proteomes" id="UP001152622">
    <property type="component" value="Chromosome 5"/>
</dbReference>
<dbReference type="OrthoDB" id="9948489at2759"/>
<evidence type="ECO:0000259" key="6">
    <source>
        <dbReference type="PROSITE" id="PS50871"/>
    </source>
</evidence>
<comment type="caution">
    <text evidence="7">The sequence shown here is derived from an EMBL/GenBank/DDBJ whole genome shotgun (WGS) entry which is preliminary data.</text>
</comment>
<sequence length="136" mass="15028">MQGEPGVPGLRGETGRQGTARSLRGAWSGSARRSAWACSPASRSQPPGLPVRFDKVFYNEEGHYDLKTSKFNCTHGGVYVFTYHITDIDQASNLVLLKLSAGDQVWLETLRDWNGVYSSSEDDSTFSGFLLYAEKD</sequence>
<accession>A0A9Q1IZF9</accession>
<reference evidence="7" key="1">
    <citation type="journal article" date="2023" name="Science">
        <title>Genome structures resolve the early diversification of teleost fishes.</title>
        <authorList>
            <person name="Parey E."/>
            <person name="Louis A."/>
            <person name="Montfort J."/>
            <person name="Bouchez O."/>
            <person name="Roques C."/>
            <person name="Iampietro C."/>
            <person name="Lluch J."/>
            <person name="Castinel A."/>
            <person name="Donnadieu C."/>
            <person name="Desvignes T."/>
            <person name="Floi Bucao C."/>
            <person name="Jouanno E."/>
            <person name="Wen M."/>
            <person name="Mejri S."/>
            <person name="Dirks R."/>
            <person name="Jansen H."/>
            <person name="Henkel C."/>
            <person name="Chen W.J."/>
            <person name="Zahm M."/>
            <person name="Cabau C."/>
            <person name="Klopp C."/>
            <person name="Thompson A.W."/>
            <person name="Robinson-Rechavi M."/>
            <person name="Braasch I."/>
            <person name="Lecointre G."/>
            <person name="Bobe J."/>
            <person name="Postlethwait J.H."/>
            <person name="Berthelot C."/>
            <person name="Roest Crollius H."/>
            <person name="Guiguen Y."/>
        </authorList>
    </citation>
    <scope>NUCLEOTIDE SEQUENCE</scope>
    <source>
        <strain evidence="7">WJC10195</strain>
    </source>
</reference>
<comment type="subcellular location">
    <subcellularLocation>
        <location evidence="1">Secreted</location>
        <location evidence="1">Extracellular space</location>
        <location evidence="1">Extracellular matrix</location>
    </subcellularLocation>
</comment>
<name>A0A9Q1IZF9_SYNKA</name>
<dbReference type="InterPro" id="IPR001073">
    <property type="entry name" value="C1q_dom"/>
</dbReference>
<dbReference type="PRINTS" id="PR00007">
    <property type="entry name" value="COMPLEMNTC1Q"/>
</dbReference>
<keyword evidence="4" id="KW-0176">Collagen</keyword>
<dbReference type="Gene3D" id="2.60.120.40">
    <property type="match status" value="2"/>
</dbReference>